<name>U9UV65_RHIID</name>
<dbReference type="HOGENOM" id="CLU_2134846_0_0_1"/>
<proteinExistence type="predicted"/>
<organism evidence="1">
    <name type="scientific">Rhizophagus irregularis (strain DAOM 181602 / DAOM 197198 / MUCL 43194)</name>
    <name type="common">Arbuscular mycorrhizal fungus</name>
    <name type="synonym">Glomus intraradices</name>
    <dbReference type="NCBI Taxonomy" id="747089"/>
    <lineage>
        <taxon>Eukaryota</taxon>
        <taxon>Fungi</taxon>
        <taxon>Fungi incertae sedis</taxon>
        <taxon>Mucoromycota</taxon>
        <taxon>Glomeromycotina</taxon>
        <taxon>Glomeromycetes</taxon>
        <taxon>Glomerales</taxon>
        <taxon>Glomeraceae</taxon>
        <taxon>Rhizophagus</taxon>
    </lineage>
</organism>
<accession>U9UV65</accession>
<reference evidence="1" key="1">
    <citation type="submission" date="2013-07" db="EMBL/GenBank/DDBJ databases">
        <title>The genome of an arbuscular mycorrhizal fungus provides insights into the evolution of the oldest plant symbiosis.</title>
        <authorList>
            <consortium name="DOE Joint Genome Institute"/>
            <person name="Tisserant E."/>
            <person name="Malbreil M."/>
            <person name="Kuo A."/>
            <person name="Kohler A."/>
            <person name="Symeonidi A."/>
            <person name="Balestrini R."/>
            <person name="Charron P."/>
            <person name="Duensing N."/>
            <person name="Frei-dit-Frey N."/>
            <person name="Gianinazzi-Pearson V."/>
            <person name="Gilbert B."/>
            <person name="Handa Y."/>
            <person name="Hijri M."/>
            <person name="Kaul R."/>
            <person name="Kawaguchi M."/>
            <person name="Krajinski F."/>
            <person name="Lammers P."/>
            <person name="Lapierre D."/>
            <person name="Masclaux F.G."/>
            <person name="Murat C."/>
            <person name="Morin E."/>
            <person name="Ndikumana S."/>
            <person name="Pagni M."/>
            <person name="Petitpierre D."/>
            <person name="Requena N."/>
            <person name="Rosikiewicz P."/>
            <person name="Riley R."/>
            <person name="Saito K."/>
            <person name="San Clemente H."/>
            <person name="Shapiro H."/>
            <person name="van Tuinen D."/>
            <person name="Becard G."/>
            <person name="Bonfante P."/>
            <person name="Paszkowski U."/>
            <person name="Shachar-Hill Y."/>
            <person name="Young J.P."/>
            <person name="Sanders I.R."/>
            <person name="Henrissat B."/>
            <person name="Rensing S.A."/>
            <person name="Grigoriev I.V."/>
            <person name="Corradi N."/>
            <person name="Roux C."/>
            <person name="Martin F."/>
        </authorList>
    </citation>
    <scope>NUCLEOTIDE SEQUENCE</scope>
    <source>
        <strain evidence="1">DAOM 197198</strain>
    </source>
</reference>
<dbReference type="AlphaFoldDB" id="U9UV65"/>
<protein>
    <submittedName>
        <fullName evidence="1">Uncharacterized protein</fullName>
    </submittedName>
</protein>
<evidence type="ECO:0000313" key="1">
    <source>
        <dbReference type="EMBL" id="ESA23597.1"/>
    </source>
</evidence>
<dbReference type="EMBL" id="KI274640">
    <property type="protein sequence ID" value="ESA23597.1"/>
    <property type="molecule type" value="Genomic_DNA"/>
</dbReference>
<sequence>MHVINKCIRKVPDNQFDKPKFFSMRVIQTKSYNTTLLTTGKIIPEIHYGHFSREWWIATENNINDQATLQSLLVPIRLAIIKLDNIICSYRVVQTSAINEKYQSVRISMILKD</sequence>
<gene>
    <name evidence="1" type="ORF">GLOINDRAFT_90862</name>
</gene>